<dbReference type="EMBL" id="JAICCF010000001">
    <property type="protein sequence ID" value="MBW8683566.1"/>
    <property type="molecule type" value="Genomic_DNA"/>
</dbReference>
<reference evidence="1 2" key="1">
    <citation type="submission" date="2021-08" db="EMBL/GenBank/DDBJ databases">
        <title>The genome sequence of Chitinophaga sp. B61.</title>
        <authorList>
            <person name="Zhang X."/>
        </authorList>
    </citation>
    <scope>NUCLEOTIDE SEQUENCE [LARGE SCALE GENOMIC DNA]</scope>
    <source>
        <strain evidence="1 2">B61</strain>
    </source>
</reference>
<dbReference type="Pfam" id="PF13899">
    <property type="entry name" value="Thioredoxin_7"/>
    <property type="match status" value="1"/>
</dbReference>
<keyword evidence="2" id="KW-1185">Reference proteome</keyword>
<organism evidence="1 2">
    <name type="scientific">Chitinophaga rhizophila</name>
    <dbReference type="NCBI Taxonomy" id="2866212"/>
    <lineage>
        <taxon>Bacteria</taxon>
        <taxon>Pseudomonadati</taxon>
        <taxon>Bacteroidota</taxon>
        <taxon>Chitinophagia</taxon>
        <taxon>Chitinophagales</taxon>
        <taxon>Chitinophagaceae</taxon>
        <taxon>Chitinophaga</taxon>
    </lineage>
</organism>
<evidence type="ECO:0000313" key="2">
    <source>
        <dbReference type="Proteomes" id="UP000812961"/>
    </source>
</evidence>
<name>A0ABS7G846_9BACT</name>
<dbReference type="RefSeq" id="WP_220248781.1">
    <property type="nucleotide sequence ID" value="NZ_JAICCF010000001.1"/>
</dbReference>
<sequence>MRYILICLIFTIIFSCRQQPIQYASGRIEDVFEQARKENKKVFVLITDTSCGICNAFAKKLDSINETKKILNQDYICYKANITDTAMTDIAQIVKCPSFPFPYFFDKDANLLAFGFPNNKNFLIDDLSKIGISEYTFREMFRLPITTLDYKKLVSLNMKAYLMMKEGHHDSAYQLVKASSEIAVYPYNIYLANQLSAVGTKESNAWIRQLQKPQFTPSDEVIYDNLIDNIAFSENQNELPETGSDSVSYTFVETKHECGIINQGANYTFAFKFLNTGKKDVVITKAEHSCPCIELKWPDQPVKPGETGYIRGILHAEQLGRFSREIYVHTISSKVPMRIVVLNGQVI</sequence>
<dbReference type="Gene3D" id="2.60.40.10">
    <property type="entry name" value="Immunoglobulins"/>
    <property type="match status" value="1"/>
</dbReference>
<dbReference type="Gene3D" id="3.40.30.10">
    <property type="entry name" value="Glutaredoxin"/>
    <property type="match status" value="1"/>
</dbReference>
<dbReference type="InterPro" id="IPR011467">
    <property type="entry name" value="DUF1573"/>
</dbReference>
<protein>
    <submittedName>
        <fullName evidence="1">DUF1573 domain-containing protein</fullName>
    </submittedName>
</protein>
<comment type="caution">
    <text evidence="1">The sequence shown here is derived from an EMBL/GenBank/DDBJ whole genome shotgun (WGS) entry which is preliminary data.</text>
</comment>
<dbReference type="Pfam" id="PF07610">
    <property type="entry name" value="DUF1573"/>
    <property type="match status" value="1"/>
</dbReference>
<evidence type="ECO:0000313" key="1">
    <source>
        <dbReference type="EMBL" id="MBW8683566.1"/>
    </source>
</evidence>
<dbReference type="PANTHER" id="PTHR37833:SF1">
    <property type="entry name" value="SIGNAL PEPTIDE PROTEIN"/>
    <property type="match status" value="1"/>
</dbReference>
<dbReference type="SUPFAM" id="SSF52833">
    <property type="entry name" value="Thioredoxin-like"/>
    <property type="match status" value="1"/>
</dbReference>
<gene>
    <name evidence="1" type="ORF">K1Y79_04400</name>
</gene>
<dbReference type="InterPro" id="IPR036249">
    <property type="entry name" value="Thioredoxin-like_sf"/>
</dbReference>
<dbReference type="PANTHER" id="PTHR37833">
    <property type="entry name" value="LIPOPROTEIN-RELATED"/>
    <property type="match status" value="1"/>
</dbReference>
<dbReference type="InterPro" id="IPR013783">
    <property type="entry name" value="Ig-like_fold"/>
</dbReference>
<accession>A0ABS7G846</accession>
<dbReference type="PROSITE" id="PS51257">
    <property type="entry name" value="PROKAR_LIPOPROTEIN"/>
    <property type="match status" value="1"/>
</dbReference>
<dbReference type="Proteomes" id="UP000812961">
    <property type="component" value="Unassembled WGS sequence"/>
</dbReference>
<proteinExistence type="predicted"/>